<dbReference type="InterPro" id="IPR001920">
    <property type="entry name" value="Asp/Glu_race"/>
</dbReference>
<dbReference type="STRING" id="863239.GCA_000213935_00674"/>
<proteinExistence type="inferred from homology"/>
<dbReference type="AlphaFoldDB" id="A0A3D4T061"/>
<sequence length="281" mass="30197">MTGDTAADQAATSDNSPIGVFDSGVGGLTVARAIVDQLPRESMVYIGDTANAPYGDKPLATVRQLATAVADEIVDRGCKMIVVACNTASAAFLRDARERYPVPVVEVILPAVRRAVSATRNGRVGVIGTHATITSGAYQDLFRANPNVEVFARECPLFVPFVERGITSGRQMLGLAESYLEPLKDQGVDTLVLGCTHYPLLTGVIQLVMGDDVTLVNSAEETAKMVYRTLSERNLLADDDPDRRPEHSFEATGDPQRFAHLASRFLGPSVTSVSHIPDLLR</sequence>
<comment type="catalytic activity">
    <reaction evidence="1 8">
        <text>L-glutamate = D-glutamate</text>
        <dbReference type="Rhea" id="RHEA:12813"/>
        <dbReference type="ChEBI" id="CHEBI:29985"/>
        <dbReference type="ChEBI" id="CHEBI:29986"/>
        <dbReference type="EC" id="5.1.1.3"/>
    </reaction>
</comment>
<organism evidence="9 10">
    <name type="scientific">Corynebacterium nuruki</name>
    <dbReference type="NCBI Taxonomy" id="1032851"/>
    <lineage>
        <taxon>Bacteria</taxon>
        <taxon>Bacillati</taxon>
        <taxon>Actinomycetota</taxon>
        <taxon>Actinomycetes</taxon>
        <taxon>Mycobacteriales</taxon>
        <taxon>Corynebacteriaceae</taxon>
        <taxon>Corynebacterium</taxon>
    </lineage>
</organism>
<feature type="binding site" evidence="8">
    <location>
        <begin position="22"/>
        <end position="23"/>
    </location>
    <ligand>
        <name>substrate</name>
    </ligand>
</feature>
<comment type="function">
    <text evidence="8">Provides the (R)-glutamate required for cell wall biosynthesis.</text>
</comment>
<dbReference type="GO" id="GO:0071555">
    <property type="term" value="P:cell wall organization"/>
    <property type="evidence" value="ECO:0007669"/>
    <property type="project" value="UniProtKB-KW"/>
</dbReference>
<dbReference type="GO" id="GO:0009252">
    <property type="term" value="P:peptidoglycan biosynthetic process"/>
    <property type="evidence" value="ECO:0007669"/>
    <property type="project" value="UniProtKB-UniRule"/>
</dbReference>
<feature type="active site" description="Proton donor/acceptor" evidence="8">
    <location>
        <position position="85"/>
    </location>
</feature>
<dbReference type="GO" id="GO:0008881">
    <property type="term" value="F:glutamate racemase activity"/>
    <property type="evidence" value="ECO:0007669"/>
    <property type="project" value="UniProtKB-UniRule"/>
</dbReference>
<evidence type="ECO:0000256" key="1">
    <source>
        <dbReference type="ARBA" id="ARBA00001602"/>
    </source>
</evidence>
<dbReference type="FunFam" id="3.40.50.1860:FF:000002">
    <property type="entry name" value="Glutamate racemase"/>
    <property type="match status" value="1"/>
</dbReference>
<gene>
    <name evidence="8" type="primary">murI</name>
    <name evidence="9" type="ORF">DIW82_09065</name>
</gene>
<evidence type="ECO:0000256" key="7">
    <source>
        <dbReference type="ARBA" id="ARBA00070053"/>
    </source>
</evidence>
<dbReference type="EMBL" id="DQID01000235">
    <property type="protein sequence ID" value="HCT14914.1"/>
    <property type="molecule type" value="Genomic_DNA"/>
</dbReference>
<evidence type="ECO:0000313" key="9">
    <source>
        <dbReference type="EMBL" id="HCT14914.1"/>
    </source>
</evidence>
<dbReference type="PANTHER" id="PTHR21198">
    <property type="entry name" value="GLUTAMATE RACEMASE"/>
    <property type="match status" value="1"/>
</dbReference>
<dbReference type="Proteomes" id="UP000261739">
    <property type="component" value="Unassembled WGS sequence"/>
</dbReference>
<evidence type="ECO:0000256" key="8">
    <source>
        <dbReference type="HAMAP-Rule" id="MF_00258"/>
    </source>
</evidence>
<dbReference type="NCBIfam" id="TIGR00067">
    <property type="entry name" value="glut_race"/>
    <property type="match status" value="1"/>
</dbReference>
<dbReference type="PROSITE" id="PS00924">
    <property type="entry name" value="ASP_GLU_RACEMASE_2"/>
    <property type="match status" value="1"/>
</dbReference>
<evidence type="ECO:0000256" key="5">
    <source>
        <dbReference type="ARBA" id="ARBA00023235"/>
    </source>
</evidence>
<dbReference type="PANTHER" id="PTHR21198:SF2">
    <property type="entry name" value="GLUTAMATE RACEMASE"/>
    <property type="match status" value="1"/>
</dbReference>
<feature type="binding site" evidence="8">
    <location>
        <begin position="196"/>
        <end position="197"/>
    </location>
    <ligand>
        <name>substrate</name>
    </ligand>
</feature>
<keyword evidence="4 8" id="KW-0573">Peptidoglycan synthesis</keyword>
<comment type="similarity">
    <text evidence="8">Belongs to the aspartate/glutamate racemases family.</text>
</comment>
<dbReference type="InterPro" id="IPR018187">
    <property type="entry name" value="Asp/Glu_racemase_AS_1"/>
</dbReference>
<dbReference type="HAMAP" id="MF_00258">
    <property type="entry name" value="Glu_racemase"/>
    <property type="match status" value="1"/>
</dbReference>
<dbReference type="PROSITE" id="PS00923">
    <property type="entry name" value="ASP_GLU_RACEMASE_1"/>
    <property type="match status" value="1"/>
</dbReference>
<dbReference type="EC" id="5.1.1.3" evidence="2 8"/>
<name>A0A3D4T061_9CORY</name>
<reference evidence="9 10" key="1">
    <citation type="journal article" date="2018" name="Nat. Biotechnol.">
        <title>A standardized bacterial taxonomy based on genome phylogeny substantially revises the tree of life.</title>
        <authorList>
            <person name="Parks D.H."/>
            <person name="Chuvochina M."/>
            <person name="Waite D.W."/>
            <person name="Rinke C."/>
            <person name="Skarshewski A."/>
            <person name="Chaumeil P.A."/>
            <person name="Hugenholtz P."/>
        </authorList>
    </citation>
    <scope>NUCLEOTIDE SEQUENCE [LARGE SCALE GENOMIC DNA]</scope>
    <source>
        <strain evidence="9">UBA11247</strain>
    </source>
</reference>
<evidence type="ECO:0000313" key="10">
    <source>
        <dbReference type="Proteomes" id="UP000261739"/>
    </source>
</evidence>
<dbReference type="InterPro" id="IPR033134">
    <property type="entry name" value="Asp/Glu_racemase_AS_2"/>
</dbReference>
<dbReference type="Gene3D" id="3.40.50.1860">
    <property type="match status" value="2"/>
</dbReference>
<keyword evidence="3 8" id="KW-0133">Cell shape</keyword>
<accession>A0A3D4T061</accession>
<feature type="active site" description="Proton donor/acceptor" evidence="8">
    <location>
        <position position="195"/>
    </location>
</feature>
<evidence type="ECO:0000256" key="3">
    <source>
        <dbReference type="ARBA" id="ARBA00022960"/>
    </source>
</evidence>
<feature type="binding site" evidence="8">
    <location>
        <begin position="86"/>
        <end position="87"/>
    </location>
    <ligand>
        <name>substrate</name>
    </ligand>
</feature>
<feature type="binding site" evidence="8">
    <location>
        <begin position="54"/>
        <end position="55"/>
    </location>
    <ligand>
        <name>substrate</name>
    </ligand>
</feature>
<evidence type="ECO:0000256" key="2">
    <source>
        <dbReference type="ARBA" id="ARBA00013090"/>
    </source>
</evidence>
<dbReference type="GO" id="GO:0008360">
    <property type="term" value="P:regulation of cell shape"/>
    <property type="evidence" value="ECO:0007669"/>
    <property type="project" value="UniProtKB-KW"/>
</dbReference>
<keyword evidence="5 8" id="KW-0413">Isomerase</keyword>
<keyword evidence="6 8" id="KW-0961">Cell wall biogenesis/degradation</keyword>
<dbReference type="InterPro" id="IPR004391">
    <property type="entry name" value="Glu_race"/>
</dbReference>
<dbReference type="SUPFAM" id="SSF53681">
    <property type="entry name" value="Aspartate/glutamate racemase"/>
    <property type="match status" value="2"/>
</dbReference>
<comment type="caution">
    <text evidence="9">The sequence shown here is derived from an EMBL/GenBank/DDBJ whole genome shotgun (WGS) entry which is preliminary data.</text>
</comment>
<evidence type="ECO:0000256" key="6">
    <source>
        <dbReference type="ARBA" id="ARBA00023316"/>
    </source>
</evidence>
<dbReference type="RefSeq" id="WP_010121899.1">
    <property type="nucleotide sequence ID" value="NZ_DAITTW010000046.1"/>
</dbReference>
<dbReference type="Pfam" id="PF01177">
    <property type="entry name" value="Asp_Glu_race"/>
    <property type="match status" value="1"/>
</dbReference>
<dbReference type="UniPathway" id="UPA00219"/>
<protein>
    <recommendedName>
        <fullName evidence="7 8">Glutamate racemase</fullName>
        <ecNumber evidence="2 8">5.1.1.3</ecNumber>
    </recommendedName>
</protein>
<evidence type="ECO:0000256" key="4">
    <source>
        <dbReference type="ARBA" id="ARBA00022984"/>
    </source>
</evidence>
<dbReference type="InterPro" id="IPR015942">
    <property type="entry name" value="Asp/Glu/hydantoin_racemase"/>
</dbReference>
<comment type="pathway">
    <text evidence="8">Cell wall biogenesis; peptidoglycan biosynthesis.</text>
</comment>